<feature type="domain" description="CzcB-like C-terminal circularly permuted SH3-like" evidence="5">
    <location>
        <begin position="410"/>
        <end position="469"/>
    </location>
</feature>
<dbReference type="AlphaFoldDB" id="A0A0F9PDZ7"/>
<evidence type="ECO:0000259" key="5">
    <source>
        <dbReference type="Pfam" id="PF25975"/>
    </source>
</evidence>
<evidence type="ECO:0000256" key="1">
    <source>
        <dbReference type="ARBA" id="ARBA00022448"/>
    </source>
</evidence>
<dbReference type="GO" id="GO:0030288">
    <property type="term" value="C:outer membrane-bounded periplasmic space"/>
    <property type="evidence" value="ECO:0007669"/>
    <property type="project" value="TreeGrafter"/>
</dbReference>
<feature type="domain" description="CzcB N-terminal" evidence="3">
    <location>
        <begin position="115"/>
        <end position="207"/>
    </location>
</feature>
<sequence>MFQLKPISNDAKPQQSLNIWLLLTMLVMALFTTTLQAEAEMQDHEYQTESHQHDEAEHSDDETSAEATQKSHQHDENAPHNSDDPAHKQDEESHEDHQEDGHDELTKGPNGGRLLSKDNGLSIELTIDEDNMQPKFRVWLRNKEGALVKTANKAELLVTLTRLGGEQQLIKFIPVEGEDYWQSSVIIEEPHSFDVMVNLNYQGNTVEWHYASYEGRMQMDAETAQRQSVKTSSVSAGQIAVTTRVYGNVVVSPDRISQVKARFPGQITSVKVAYGDRVKDGQVLATVESNSSLQTYSVRAPISGVITAKYASSGEVAADQALFTITDTSTLWAELKVFPKQAQSIATGQTVRLGGADSTVQSSIQQLLPNTQQAPYLIARVPLKDTNQTWFPGMMVEADVTIQQKDADLRVPNSAIQRLNDNQIVFIKVGDQYELRPLEVGLSDKNYTEVKSGLRQGDEIVVGNSYLIKADLEKSGAAHAH</sequence>
<evidence type="ECO:0000313" key="6">
    <source>
        <dbReference type="EMBL" id="KKN22702.1"/>
    </source>
</evidence>
<feature type="domain" description="CzcB-like barrel-sandwich hybrid" evidence="4">
    <location>
        <begin position="255"/>
        <end position="327"/>
    </location>
</feature>
<dbReference type="PANTHER" id="PTHR30097:SF4">
    <property type="entry name" value="SLR6042 PROTEIN"/>
    <property type="match status" value="1"/>
</dbReference>
<organism evidence="6">
    <name type="scientific">marine sediment metagenome</name>
    <dbReference type="NCBI Taxonomy" id="412755"/>
    <lineage>
        <taxon>unclassified sequences</taxon>
        <taxon>metagenomes</taxon>
        <taxon>ecological metagenomes</taxon>
    </lineage>
</organism>
<proteinExistence type="predicted"/>
<dbReference type="InterPro" id="IPR051909">
    <property type="entry name" value="MFP_Cation_Efflux"/>
</dbReference>
<protein>
    <submittedName>
        <fullName evidence="6">Uncharacterized protein</fullName>
    </submittedName>
</protein>
<dbReference type="Gene3D" id="2.40.420.20">
    <property type="match status" value="1"/>
</dbReference>
<comment type="caution">
    <text evidence="6">The sequence shown here is derived from an EMBL/GenBank/DDBJ whole genome shotgun (WGS) entry which is preliminary data.</text>
</comment>
<dbReference type="InterPro" id="IPR058649">
    <property type="entry name" value="CzcB_C"/>
</dbReference>
<feature type="compositionally biased region" description="Basic and acidic residues" evidence="2">
    <location>
        <begin position="42"/>
        <end position="56"/>
    </location>
</feature>
<dbReference type="SUPFAM" id="SSF51230">
    <property type="entry name" value="Single hybrid motif"/>
    <property type="match status" value="1"/>
</dbReference>
<dbReference type="Gene3D" id="2.40.50.100">
    <property type="match status" value="1"/>
</dbReference>
<dbReference type="PANTHER" id="PTHR30097">
    <property type="entry name" value="CATION EFFLUX SYSTEM PROTEIN CUSB"/>
    <property type="match status" value="1"/>
</dbReference>
<evidence type="ECO:0000259" key="3">
    <source>
        <dbReference type="Pfam" id="PF25971"/>
    </source>
</evidence>
<feature type="compositionally biased region" description="Basic and acidic residues" evidence="2">
    <location>
        <begin position="72"/>
        <end position="106"/>
    </location>
</feature>
<evidence type="ECO:0000259" key="4">
    <source>
        <dbReference type="Pfam" id="PF25973"/>
    </source>
</evidence>
<gene>
    <name evidence="6" type="ORF">LCGC14_0912380</name>
</gene>
<accession>A0A0F9PDZ7</accession>
<dbReference type="Pfam" id="PF25975">
    <property type="entry name" value="CzcB_C"/>
    <property type="match status" value="1"/>
</dbReference>
<dbReference type="InterPro" id="IPR011053">
    <property type="entry name" value="Single_hybrid_motif"/>
</dbReference>
<dbReference type="InterPro" id="IPR058647">
    <property type="entry name" value="BSH_CzcB-like"/>
</dbReference>
<dbReference type="GO" id="GO:0015679">
    <property type="term" value="P:plasma membrane copper ion transport"/>
    <property type="evidence" value="ECO:0007669"/>
    <property type="project" value="TreeGrafter"/>
</dbReference>
<dbReference type="EMBL" id="LAZR01003036">
    <property type="protein sequence ID" value="KKN22702.1"/>
    <property type="molecule type" value="Genomic_DNA"/>
</dbReference>
<dbReference type="CDD" id="cd06850">
    <property type="entry name" value="biotinyl_domain"/>
    <property type="match status" value="1"/>
</dbReference>
<dbReference type="Pfam" id="PF25973">
    <property type="entry name" value="BSH_CzcB"/>
    <property type="match status" value="1"/>
</dbReference>
<feature type="region of interest" description="Disordered" evidence="2">
    <location>
        <begin position="42"/>
        <end position="117"/>
    </location>
</feature>
<reference evidence="6" key="1">
    <citation type="journal article" date="2015" name="Nature">
        <title>Complex archaea that bridge the gap between prokaryotes and eukaryotes.</title>
        <authorList>
            <person name="Spang A."/>
            <person name="Saw J.H."/>
            <person name="Jorgensen S.L."/>
            <person name="Zaremba-Niedzwiedzka K."/>
            <person name="Martijn J."/>
            <person name="Lind A.E."/>
            <person name="van Eijk R."/>
            <person name="Schleper C."/>
            <person name="Guy L."/>
            <person name="Ettema T.J."/>
        </authorList>
    </citation>
    <scope>NUCLEOTIDE SEQUENCE</scope>
</reference>
<dbReference type="Pfam" id="PF25971">
    <property type="entry name" value="CzcB_N"/>
    <property type="match status" value="1"/>
</dbReference>
<evidence type="ECO:0000256" key="2">
    <source>
        <dbReference type="SAM" id="MobiDB-lite"/>
    </source>
</evidence>
<dbReference type="GO" id="GO:0060003">
    <property type="term" value="P:copper ion export"/>
    <property type="evidence" value="ECO:0007669"/>
    <property type="project" value="TreeGrafter"/>
</dbReference>
<name>A0A0F9PDZ7_9ZZZZ</name>
<dbReference type="InterPro" id="IPR058646">
    <property type="entry name" value="CzcB_N"/>
</dbReference>
<keyword evidence="1" id="KW-0813">Transport</keyword>
<dbReference type="GO" id="GO:0046914">
    <property type="term" value="F:transition metal ion binding"/>
    <property type="evidence" value="ECO:0007669"/>
    <property type="project" value="TreeGrafter"/>
</dbReference>